<dbReference type="Proteomes" id="UP001325680">
    <property type="component" value="Chromosome"/>
</dbReference>
<evidence type="ECO:0000259" key="1">
    <source>
        <dbReference type="Pfam" id="PF11827"/>
    </source>
</evidence>
<accession>A0ABZ0W388</accession>
<evidence type="ECO:0000313" key="3">
    <source>
        <dbReference type="Proteomes" id="UP001325680"/>
    </source>
</evidence>
<name>A0ABZ0W388_9BACT</name>
<evidence type="ECO:0000313" key="2">
    <source>
        <dbReference type="EMBL" id="WQD37702.1"/>
    </source>
</evidence>
<organism evidence="2 3">
    <name type="scientific">Niabella yanshanensis</name>
    <dbReference type="NCBI Taxonomy" id="577386"/>
    <lineage>
        <taxon>Bacteria</taxon>
        <taxon>Pseudomonadati</taxon>
        <taxon>Bacteroidota</taxon>
        <taxon>Chitinophagia</taxon>
        <taxon>Chitinophagales</taxon>
        <taxon>Chitinophagaceae</taxon>
        <taxon>Niabella</taxon>
    </lineage>
</organism>
<feature type="domain" description="DUF3347" evidence="1">
    <location>
        <begin position="51"/>
        <end position="138"/>
    </location>
</feature>
<gene>
    <name evidence="2" type="ORF">U0035_18685</name>
</gene>
<sequence>MKKLFLVILVLLAAFLVYKYAFKKDEPKKEAPKSLPVSVHSDIFNQSVTAVLNSYYTLSDAFVNWDSTAVNKAAADLQTAISNFKIDELKKDSSIYETALFPLDNSRNSLTAIQQGAGWEEKRRALQDLSENLRMLLITIKYDQGVVYWQECPMAFGENTIGNWLSAEEKVINPYLGAKDPKYGATMLNCGETKEKINFSVPDTTVK</sequence>
<dbReference type="RefSeq" id="WP_114791521.1">
    <property type="nucleotide sequence ID" value="NZ_CP139960.1"/>
</dbReference>
<protein>
    <submittedName>
        <fullName evidence="2">DUF3347 domain-containing protein</fullName>
    </submittedName>
</protein>
<dbReference type="EMBL" id="CP139960">
    <property type="protein sequence ID" value="WQD37702.1"/>
    <property type="molecule type" value="Genomic_DNA"/>
</dbReference>
<keyword evidence="3" id="KW-1185">Reference proteome</keyword>
<reference evidence="2 3" key="1">
    <citation type="submission" date="2023-12" db="EMBL/GenBank/DDBJ databases">
        <title>Genome sequencing and assembly of bacterial species from a model synthetic community.</title>
        <authorList>
            <person name="Hogle S.L."/>
        </authorList>
    </citation>
    <scope>NUCLEOTIDE SEQUENCE [LARGE SCALE GENOMIC DNA]</scope>
    <source>
        <strain evidence="2 3">HAMBI_3031</strain>
    </source>
</reference>
<dbReference type="Pfam" id="PF11827">
    <property type="entry name" value="DUF3347"/>
    <property type="match status" value="1"/>
</dbReference>
<dbReference type="InterPro" id="IPR021782">
    <property type="entry name" value="DUF3347"/>
</dbReference>
<proteinExistence type="predicted"/>